<dbReference type="EMBL" id="KN831777">
    <property type="protein sequence ID" value="KIM42850.1"/>
    <property type="molecule type" value="Genomic_DNA"/>
</dbReference>
<proteinExistence type="predicted"/>
<reference evidence="1 2" key="1">
    <citation type="submission" date="2014-04" db="EMBL/GenBank/DDBJ databases">
        <authorList>
            <consortium name="DOE Joint Genome Institute"/>
            <person name="Kuo A."/>
            <person name="Gay G."/>
            <person name="Dore J."/>
            <person name="Kohler A."/>
            <person name="Nagy L.G."/>
            <person name="Floudas D."/>
            <person name="Copeland A."/>
            <person name="Barry K.W."/>
            <person name="Cichocki N."/>
            <person name="Veneault-Fourrey C."/>
            <person name="LaButti K."/>
            <person name="Lindquist E.A."/>
            <person name="Lipzen A."/>
            <person name="Lundell T."/>
            <person name="Morin E."/>
            <person name="Murat C."/>
            <person name="Sun H."/>
            <person name="Tunlid A."/>
            <person name="Henrissat B."/>
            <person name="Grigoriev I.V."/>
            <person name="Hibbett D.S."/>
            <person name="Martin F."/>
            <person name="Nordberg H.P."/>
            <person name="Cantor M.N."/>
            <person name="Hua S.X."/>
        </authorList>
    </citation>
    <scope>NUCLEOTIDE SEQUENCE [LARGE SCALE GENOMIC DNA]</scope>
    <source>
        <strain evidence="2">h7</strain>
    </source>
</reference>
<dbReference type="HOGENOM" id="CLU_2454972_0_0_1"/>
<protein>
    <submittedName>
        <fullName evidence="1">Uncharacterized protein</fullName>
    </submittedName>
</protein>
<evidence type="ECO:0000313" key="2">
    <source>
        <dbReference type="Proteomes" id="UP000053424"/>
    </source>
</evidence>
<name>A0A0C3C1Q6_HEBCY</name>
<keyword evidence="2" id="KW-1185">Reference proteome</keyword>
<organism evidence="1 2">
    <name type="scientific">Hebeloma cylindrosporum</name>
    <dbReference type="NCBI Taxonomy" id="76867"/>
    <lineage>
        <taxon>Eukaryota</taxon>
        <taxon>Fungi</taxon>
        <taxon>Dikarya</taxon>
        <taxon>Basidiomycota</taxon>
        <taxon>Agaricomycotina</taxon>
        <taxon>Agaricomycetes</taxon>
        <taxon>Agaricomycetidae</taxon>
        <taxon>Agaricales</taxon>
        <taxon>Agaricineae</taxon>
        <taxon>Hymenogastraceae</taxon>
        <taxon>Hebeloma</taxon>
    </lineage>
</organism>
<accession>A0A0C3C1Q6</accession>
<dbReference type="Proteomes" id="UP000053424">
    <property type="component" value="Unassembled WGS sequence"/>
</dbReference>
<evidence type="ECO:0000313" key="1">
    <source>
        <dbReference type="EMBL" id="KIM42850.1"/>
    </source>
</evidence>
<gene>
    <name evidence="1" type="ORF">M413DRAFT_124738</name>
</gene>
<sequence>MSRTTRCVTPAAVAPSFELGVGRCGCFQVSCVDHGCRHGNFRPQPQDSTSVVQPKHGALVQHDAGRGRHLNWVWVFQVSCVDHGELHTQ</sequence>
<reference evidence="2" key="2">
    <citation type="submission" date="2015-01" db="EMBL/GenBank/DDBJ databases">
        <title>Evolutionary Origins and Diversification of the Mycorrhizal Mutualists.</title>
        <authorList>
            <consortium name="DOE Joint Genome Institute"/>
            <consortium name="Mycorrhizal Genomics Consortium"/>
            <person name="Kohler A."/>
            <person name="Kuo A."/>
            <person name="Nagy L.G."/>
            <person name="Floudas D."/>
            <person name="Copeland A."/>
            <person name="Barry K.W."/>
            <person name="Cichocki N."/>
            <person name="Veneault-Fourrey C."/>
            <person name="LaButti K."/>
            <person name="Lindquist E.A."/>
            <person name="Lipzen A."/>
            <person name="Lundell T."/>
            <person name="Morin E."/>
            <person name="Murat C."/>
            <person name="Riley R."/>
            <person name="Ohm R."/>
            <person name="Sun H."/>
            <person name="Tunlid A."/>
            <person name="Henrissat B."/>
            <person name="Grigoriev I.V."/>
            <person name="Hibbett D.S."/>
            <person name="Martin F."/>
        </authorList>
    </citation>
    <scope>NUCLEOTIDE SEQUENCE [LARGE SCALE GENOMIC DNA]</scope>
    <source>
        <strain evidence="2">h7</strain>
    </source>
</reference>
<dbReference type="AlphaFoldDB" id="A0A0C3C1Q6"/>